<accession>A0AAJ0UEN7</accession>
<gene>
    <name evidence="5" type="ORF">CCR82_05240</name>
</gene>
<keyword evidence="3" id="KW-0786">Thiamine pyrophosphate</keyword>
<reference evidence="5" key="2">
    <citation type="journal article" date="2020" name="Microorganisms">
        <title>Osmotic Adaptation and Compatible Solute Biosynthesis of Phototrophic Bacteria as Revealed from Genome Analyses.</title>
        <authorList>
            <person name="Imhoff J.F."/>
            <person name="Rahn T."/>
            <person name="Kunzel S."/>
            <person name="Keller A."/>
            <person name="Neulinger S.C."/>
        </authorList>
    </citation>
    <scope>NUCLEOTIDE SEQUENCE</scope>
    <source>
        <strain evidence="5">DSM 4395</strain>
    </source>
</reference>
<sequence length="296" mass="32122">MSFAEKIQPAELCRRMILIRYVEQSLLRLYAQGLMGGTVHTCIGQEGCAVGVVSAIDRQRDMLFSNHRGHGHYLAYCGDIHGLIAEIMGLPIGVCGGMGGSQHIQRENFYTNGIQGAGVPIAVGMGLAERFKGTGAVSLAFLGDGTFGEGAVYEAMNLAALWSAPTLFVVEHNGYAQSTPSSLQHAGDLSRRAEPFGIPVTRTEGADVIAVFEVANRLLGQIRAGKGPRLLFLDTHRFAPHSKGDDFRDREELERINRECDPIQRLAAQIGADTYEQVRKAAEIEVDIVLQELGVQ</sequence>
<dbReference type="Gene3D" id="3.40.50.970">
    <property type="match status" value="1"/>
</dbReference>
<dbReference type="SUPFAM" id="SSF52518">
    <property type="entry name" value="Thiamin diphosphate-binding fold (THDP-binding)"/>
    <property type="match status" value="1"/>
</dbReference>
<keyword evidence="6" id="KW-1185">Reference proteome</keyword>
<evidence type="ECO:0000256" key="3">
    <source>
        <dbReference type="ARBA" id="ARBA00023052"/>
    </source>
</evidence>
<evidence type="ECO:0000256" key="1">
    <source>
        <dbReference type="ARBA" id="ARBA00001964"/>
    </source>
</evidence>
<dbReference type="AlphaFoldDB" id="A0AAJ0UEN7"/>
<dbReference type="CDD" id="cd02000">
    <property type="entry name" value="TPP_E1_PDC_ADC_BCADC"/>
    <property type="match status" value="1"/>
</dbReference>
<reference evidence="5" key="1">
    <citation type="submission" date="2017-05" db="EMBL/GenBank/DDBJ databases">
        <authorList>
            <person name="Imhoff J.F."/>
            <person name="Rahn T."/>
            <person name="Kuenzel S."/>
            <person name="Neulinger S.C."/>
        </authorList>
    </citation>
    <scope>NUCLEOTIDE SEQUENCE</scope>
    <source>
        <strain evidence="5">DSM 4395</strain>
    </source>
</reference>
<feature type="domain" description="Dehydrogenase E1 component" evidence="4">
    <location>
        <begin position="14"/>
        <end position="273"/>
    </location>
</feature>
<comment type="cofactor">
    <cofactor evidence="1">
        <name>thiamine diphosphate</name>
        <dbReference type="ChEBI" id="CHEBI:58937"/>
    </cofactor>
</comment>
<evidence type="ECO:0000313" key="6">
    <source>
        <dbReference type="Proteomes" id="UP001296967"/>
    </source>
</evidence>
<dbReference type="EMBL" id="NHSF01000032">
    <property type="protein sequence ID" value="MBK5929946.1"/>
    <property type="molecule type" value="Genomic_DNA"/>
</dbReference>
<dbReference type="InterPro" id="IPR050642">
    <property type="entry name" value="PDH_E1_Alpha_Subunit"/>
</dbReference>
<comment type="caution">
    <text evidence="5">The sequence shown here is derived from an EMBL/GenBank/DDBJ whole genome shotgun (WGS) entry which is preliminary data.</text>
</comment>
<dbReference type="GO" id="GO:0016624">
    <property type="term" value="F:oxidoreductase activity, acting on the aldehyde or oxo group of donors, disulfide as acceptor"/>
    <property type="evidence" value="ECO:0007669"/>
    <property type="project" value="InterPro"/>
</dbReference>
<dbReference type="RefSeq" id="WP_201244361.1">
    <property type="nucleotide sequence ID" value="NZ_NHSF01000032.1"/>
</dbReference>
<protein>
    <submittedName>
        <fullName evidence="5">Pyruvate dehydrogenase</fullName>
    </submittedName>
</protein>
<evidence type="ECO:0000256" key="2">
    <source>
        <dbReference type="ARBA" id="ARBA00023002"/>
    </source>
</evidence>
<dbReference type="InterPro" id="IPR001017">
    <property type="entry name" value="DH_E1"/>
</dbReference>
<proteinExistence type="predicted"/>
<dbReference type="PANTHER" id="PTHR11516">
    <property type="entry name" value="PYRUVATE DEHYDROGENASE E1 COMPONENT, ALPHA SUBUNIT BACTERIAL AND ORGANELLAR"/>
    <property type="match status" value="1"/>
</dbReference>
<keyword evidence="5" id="KW-0670">Pyruvate</keyword>
<organism evidence="5 6">
    <name type="scientific">Halochromatium salexigens</name>
    <name type="common">Chromatium salexigens</name>
    <dbReference type="NCBI Taxonomy" id="49447"/>
    <lineage>
        <taxon>Bacteria</taxon>
        <taxon>Pseudomonadati</taxon>
        <taxon>Pseudomonadota</taxon>
        <taxon>Gammaproteobacteria</taxon>
        <taxon>Chromatiales</taxon>
        <taxon>Chromatiaceae</taxon>
        <taxon>Halochromatium</taxon>
    </lineage>
</organism>
<dbReference type="GO" id="GO:0006086">
    <property type="term" value="P:pyruvate decarboxylation to acetyl-CoA"/>
    <property type="evidence" value="ECO:0007669"/>
    <property type="project" value="TreeGrafter"/>
</dbReference>
<dbReference type="Proteomes" id="UP001296967">
    <property type="component" value="Unassembled WGS sequence"/>
</dbReference>
<dbReference type="PANTHER" id="PTHR11516:SF2">
    <property type="entry name" value="PYRUVATE DEHYDROGENASE ALPHA SUBUNIT"/>
    <property type="match status" value="1"/>
</dbReference>
<keyword evidence="2" id="KW-0560">Oxidoreductase</keyword>
<evidence type="ECO:0000313" key="5">
    <source>
        <dbReference type="EMBL" id="MBK5929946.1"/>
    </source>
</evidence>
<name>A0AAJ0UEN7_HALSE</name>
<dbReference type="Pfam" id="PF00676">
    <property type="entry name" value="E1_dh"/>
    <property type="match status" value="1"/>
</dbReference>
<evidence type="ECO:0000259" key="4">
    <source>
        <dbReference type="Pfam" id="PF00676"/>
    </source>
</evidence>
<dbReference type="InterPro" id="IPR029061">
    <property type="entry name" value="THDP-binding"/>
</dbReference>